<feature type="domain" description="Peptidase M48" evidence="9">
    <location>
        <begin position="65"/>
        <end position="244"/>
    </location>
</feature>
<dbReference type="InterPro" id="IPR019734">
    <property type="entry name" value="TPR_rpt"/>
</dbReference>
<accession>A0A923I286</accession>
<comment type="similarity">
    <text evidence="7">Belongs to the peptidase M48 family.</text>
</comment>
<dbReference type="GO" id="GO:0046872">
    <property type="term" value="F:metal ion binding"/>
    <property type="evidence" value="ECO:0007669"/>
    <property type="project" value="UniProtKB-KW"/>
</dbReference>
<dbReference type="InterPro" id="IPR011990">
    <property type="entry name" value="TPR-like_helical_dom_sf"/>
</dbReference>
<dbReference type="Gene3D" id="1.25.40.10">
    <property type="entry name" value="Tetratricopeptide repeat domain"/>
    <property type="match status" value="1"/>
</dbReference>
<proteinExistence type="inferred from homology"/>
<dbReference type="CDD" id="cd07324">
    <property type="entry name" value="M48C_Oma1-like"/>
    <property type="match status" value="1"/>
</dbReference>
<evidence type="ECO:0000256" key="3">
    <source>
        <dbReference type="ARBA" id="ARBA00022801"/>
    </source>
</evidence>
<sequence length="386" mass="43110">MKRRYFLRSGAALAASLLLTQSAFANTPWKIPERMSKPDISSDEGGLWAMMDREESRLRRSPFALRDAALQSYIQGIACKLAGNHCTDVRVHLVRNRYFNANMAPNGMMQVWSGLMLRVENEAQFSAILGHELAHYMERHTVNRLRDAKSKAAFGQFLSIFGLPGLIGALSVVASSFSFSRDQERQADEFGLTLMSQAGYDPAEAAKVWANLIEESNASAERDPSKNSMLFATHPASVERKDTLIQLANQLPAGGQLNEQEWRKQTKPFLHGWLEDEIKRGCHEESIVLLSRLSARFPTEAEYLWARGDIFRLRNLPGDADKAIADFRAAIALGSEPAETHRGLGIIFRGQNQQKLASASFSRYLELAPDASDALMVKNYLEESNS</sequence>
<dbReference type="AlphaFoldDB" id="A0A923I286"/>
<protein>
    <submittedName>
        <fullName evidence="10">M48 family metalloprotease</fullName>
    </submittedName>
</protein>
<evidence type="ECO:0000256" key="2">
    <source>
        <dbReference type="ARBA" id="ARBA00022723"/>
    </source>
</evidence>
<evidence type="ECO:0000256" key="5">
    <source>
        <dbReference type="ARBA" id="ARBA00023049"/>
    </source>
</evidence>
<keyword evidence="8" id="KW-0732">Signal</keyword>
<dbReference type="SUPFAM" id="SSF48452">
    <property type="entry name" value="TPR-like"/>
    <property type="match status" value="1"/>
</dbReference>
<dbReference type="PANTHER" id="PTHR22726:SF24">
    <property type="entry name" value="M48 FAMILY METALLOPEPTIDASE"/>
    <property type="match status" value="1"/>
</dbReference>
<dbReference type="GO" id="GO:0016020">
    <property type="term" value="C:membrane"/>
    <property type="evidence" value="ECO:0007669"/>
    <property type="project" value="TreeGrafter"/>
</dbReference>
<evidence type="ECO:0000313" key="10">
    <source>
        <dbReference type="EMBL" id="MBC3934076.1"/>
    </source>
</evidence>
<keyword evidence="3 7" id="KW-0378">Hydrolase</keyword>
<evidence type="ECO:0000256" key="8">
    <source>
        <dbReference type="SAM" id="SignalP"/>
    </source>
</evidence>
<evidence type="ECO:0000256" key="1">
    <source>
        <dbReference type="ARBA" id="ARBA00022670"/>
    </source>
</evidence>
<keyword evidence="11" id="KW-1185">Reference proteome</keyword>
<evidence type="ECO:0000256" key="7">
    <source>
        <dbReference type="RuleBase" id="RU003983"/>
    </source>
</evidence>
<gene>
    <name evidence="10" type="ORF">H8K47_01765</name>
</gene>
<reference evidence="10" key="1">
    <citation type="submission" date="2020-08" db="EMBL/GenBank/DDBJ databases">
        <title>Novel species isolated from subtropical streams in China.</title>
        <authorList>
            <person name="Lu H."/>
        </authorList>
    </citation>
    <scope>NUCLEOTIDE SEQUENCE</scope>
    <source>
        <strain evidence="10">CY7W</strain>
    </source>
</reference>
<feature type="chain" id="PRO_5037392289" evidence="8">
    <location>
        <begin position="26"/>
        <end position="386"/>
    </location>
</feature>
<dbReference type="PROSITE" id="PS50005">
    <property type="entry name" value="TPR"/>
    <property type="match status" value="1"/>
</dbReference>
<evidence type="ECO:0000313" key="11">
    <source>
        <dbReference type="Proteomes" id="UP000612361"/>
    </source>
</evidence>
<evidence type="ECO:0000256" key="4">
    <source>
        <dbReference type="ARBA" id="ARBA00022833"/>
    </source>
</evidence>
<evidence type="ECO:0000256" key="6">
    <source>
        <dbReference type="PROSITE-ProRule" id="PRU00339"/>
    </source>
</evidence>
<keyword evidence="6" id="KW-0802">TPR repeat</keyword>
<comment type="caution">
    <text evidence="10">The sequence shown here is derived from an EMBL/GenBank/DDBJ whole genome shotgun (WGS) entry which is preliminary data.</text>
</comment>
<dbReference type="GO" id="GO:0051603">
    <property type="term" value="P:proteolysis involved in protein catabolic process"/>
    <property type="evidence" value="ECO:0007669"/>
    <property type="project" value="TreeGrafter"/>
</dbReference>
<keyword evidence="1 7" id="KW-0645">Protease</keyword>
<feature type="signal peptide" evidence="8">
    <location>
        <begin position="1"/>
        <end position="25"/>
    </location>
</feature>
<comment type="cofactor">
    <cofactor evidence="7">
        <name>Zn(2+)</name>
        <dbReference type="ChEBI" id="CHEBI:29105"/>
    </cofactor>
    <text evidence="7">Binds 1 zinc ion per subunit.</text>
</comment>
<dbReference type="InterPro" id="IPR001915">
    <property type="entry name" value="Peptidase_M48"/>
</dbReference>
<keyword evidence="5 7" id="KW-0482">Metalloprotease</keyword>
<dbReference type="InterPro" id="IPR051156">
    <property type="entry name" value="Mito/Outer_Membr_Metalloprot"/>
</dbReference>
<keyword evidence="2" id="KW-0479">Metal-binding</keyword>
<keyword evidence="4 7" id="KW-0862">Zinc</keyword>
<dbReference type="GO" id="GO:0004222">
    <property type="term" value="F:metalloendopeptidase activity"/>
    <property type="evidence" value="ECO:0007669"/>
    <property type="project" value="InterPro"/>
</dbReference>
<evidence type="ECO:0000259" key="9">
    <source>
        <dbReference type="Pfam" id="PF01435"/>
    </source>
</evidence>
<dbReference type="Gene3D" id="3.30.2010.10">
    <property type="entry name" value="Metalloproteases ('zincins'), catalytic domain"/>
    <property type="match status" value="1"/>
</dbReference>
<dbReference type="RefSeq" id="WP_186879716.1">
    <property type="nucleotide sequence ID" value="NZ_JACOGG010000002.1"/>
</dbReference>
<organism evidence="10 11">
    <name type="scientific">Undibacterium rugosum</name>
    <dbReference type="NCBI Taxonomy" id="2762291"/>
    <lineage>
        <taxon>Bacteria</taxon>
        <taxon>Pseudomonadati</taxon>
        <taxon>Pseudomonadota</taxon>
        <taxon>Betaproteobacteria</taxon>
        <taxon>Burkholderiales</taxon>
        <taxon>Oxalobacteraceae</taxon>
        <taxon>Undibacterium</taxon>
    </lineage>
</organism>
<dbReference type="Proteomes" id="UP000612361">
    <property type="component" value="Unassembled WGS sequence"/>
</dbReference>
<feature type="repeat" description="TPR" evidence="6">
    <location>
        <begin position="338"/>
        <end position="371"/>
    </location>
</feature>
<name>A0A923I286_9BURK</name>
<dbReference type="Pfam" id="PF01435">
    <property type="entry name" value="Peptidase_M48"/>
    <property type="match status" value="1"/>
</dbReference>
<dbReference type="EMBL" id="JACOGG010000002">
    <property type="protein sequence ID" value="MBC3934076.1"/>
    <property type="molecule type" value="Genomic_DNA"/>
</dbReference>
<dbReference type="PANTHER" id="PTHR22726">
    <property type="entry name" value="METALLOENDOPEPTIDASE OMA1"/>
    <property type="match status" value="1"/>
</dbReference>